<comment type="caution">
    <text evidence="7">The sequence shown here is derived from an EMBL/GenBank/DDBJ whole genome shotgun (WGS) entry which is preliminary data.</text>
</comment>
<dbReference type="Gene3D" id="3.40.50.1980">
    <property type="entry name" value="Nitrogenase molybdenum iron protein domain"/>
    <property type="match status" value="2"/>
</dbReference>
<protein>
    <submittedName>
        <fullName evidence="7">Cation ABC transporter substrate-binding protein</fullName>
    </submittedName>
</protein>
<comment type="similarity">
    <text evidence="1 4">Belongs to the bacterial solute-binding protein 9 family.</text>
</comment>
<dbReference type="GO" id="GO:0007155">
    <property type="term" value="P:cell adhesion"/>
    <property type="evidence" value="ECO:0007669"/>
    <property type="project" value="InterPro"/>
</dbReference>
<dbReference type="InterPro" id="IPR050492">
    <property type="entry name" value="Bact_metal-bind_prot9"/>
</dbReference>
<organism evidence="7 8">
    <name type="scientific">Sulfurospirillum cavolei</name>
    <dbReference type="NCBI Taxonomy" id="366522"/>
    <lineage>
        <taxon>Bacteria</taxon>
        <taxon>Pseudomonadati</taxon>
        <taxon>Campylobacterota</taxon>
        <taxon>Epsilonproteobacteria</taxon>
        <taxon>Campylobacterales</taxon>
        <taxon>Sulfurospirillaceae</taxon>
        <taxon>Sulfurospirillum</taxon>
    </lineage>
</organism>
<dbReference type="GO" id="GO:0046872">
    <property type="term" value="F:metal ion binding"/>
    <property type="evidence" value="ECO:0007669"/>
    <property type="project" value="InterPro"/>
</dbReference>
<feature type="region of interest" description="Disordered" evidence="5">
    <location>
        <begin position="111"/>
        <end position="133"/>
    </location>
</feature>
<reference evidence="7 8" key="1">
    <citation type="journal article" date="2017" name="Front. Microbiol.">
        <title>Comparative Genomic Analysis of the Class Epsilonproteobacteria and Proposed Reclassification to Epsilonbacteraeota (phyl. nov.).</title>
        <authorList>
            <person name="Waite D.W."/>
            <person name="Vanwonterghem I."/>
            <person name="Rinke C."/>
            <person name="Parks D.H."/>
            <person name="Zhang Y."/>
            <person name="Takai K."/>
            <person name="Sievert S.M."/>
            <person name="Simon J."/>
            <person name="Campbell B.J."/>
            <person name="Hanson T.E."/>
            <person name="Woyke T."/>
            <person name="Klotz M.G."/>
            <person name="Hugenholtz P."/>
        </authorList>
    </citation>
    <scope>NUCLEOTIDE SEQUENCE [LARGE SCALE GENOMIC DNA]</scope>
    <source>
        <strain evidence="7">UBA11420</strain>
    </source>
</reference>
<dbReference type="PANTHER" id="PTHR42953">
    <property type="entry name" value="HIGH-AFFINITY ZINC UPTAKE SYSTEM PROTEIN ZNUA-RELATED"/>
    <property type="match status" value="1"/>
</dbReference>
<dbReference type="InterPro" id="IPR006127">
    <property type="entry name" value="ZnuA-like"/>
</dbReference>
<evidence type="ECO:0000256" key="4">
    <source>
        <dbReference type="RuleBase" id="RU003512"/>
    </source>
</evidence>
<dbReference type="EMBL" id="DLUG01000219">
    <property type="protein sequence ID" value="DAB35762.1"/>
    <property type="molecule type" value="Genomic_DNA"/>
</dbReference>
<name>A0A2D3W2Z6_9BACT</name>
<feature type="chain" id="PRO_5013898117" evidence="6">
    <location>
        <begin position="19"/>
        <end position="294"/>
    </location>
</feature>
<dbReference type="STRING" id="366522.GCA_001548055_02632"/>
<dbReference type="CDD" id="cd01018">
    <property type="entry name" value="ZntC"/>
    <property type="match status" value="1"/>
</dbReference>
<dbReference type="GO" id="GO:0030001">
    <property type="term" value="P:metal ion transport"/>
    <property type="evidence" value="ECO:0007669"/>
    <property type="project" value="InterPro"/>
</dbReference>
<dbReference type="PRINTS" id="PR00690">
    <property type="entry name" value="ADHESNFAMILY"/>
</dbReference>
<evidence type="ECO:0000256" key="3">
    <source>
        <dbReference type="ARBA" id="ARBA00022729"/>
    </source>
</evidence>
<evidence type="ECO:0000313" key="8">
    <source>
        <dbReference type="Proteomes" id="UP000231638"/>
    </source>
</evidence>
<dbReference type="InterPro" id="IPR006128">
    <property type="entry name" value="Lipoprotein_PsaA-like"/>
</dbReference>
<accession>A0A2D3W2Z6</accession>
<dbReference type="Pfam" id="PF01297">
    <property type="entry name" value="ZnuA"/>
    <property type="match status" value="1"/>
</dbReference>
<dbReference type="Proteomes" id="UP000231638">
    <property type="component" value="Unassembled WGS sequence"/>
</dbReference>
<dbReference type="AlphaFoldDB" id="A0A2D3W2Z6"/>
<feature type="signal peptide" evidence="6">
    <location>
        <begin position="1"/>
        <end position="18"/>
    </location>
</feature>
<dbReference type="SUPFAM" id="SSF53807">
    <property type="entry name" value="Helical backbone' metal receptor"/>
    <property type="match status" value="1"/>
</dbReference>
<dbReference type="PANTHER" id="PTHR42953:SF3">
    <property type="entry name" value="HIGH-AFFINITY ZINC UPTAKE SYSTEM PROTEIN ZNUA"/>
    <property type="match status" value="1"/>
</dbReference>
<evidence type="ECO:0000256" key="5">
    <source>
        <dbReference type="SAM" id="MobiDB-lite"/>
    </source>
</evidence>
<evidence type="ECO:0000256" key="1">
    <source>
        <dbReference type="ARBA" id="ARBA00011028"/>
    </source>
</evidence>
<evidence type="ECO:0000313" key="7">
    <source>
        <dbReference type="EMBL" id="DAB35762.1"/>
    </source>
</evidence>
<sequence>MKRFVFLLVLFLGSLLCAKPTVTVSIVPQKYFVEQIAKDFLHVNVMVTPGSSPHTYEPKPSQMKELAQSDAYFSIGDGFEKAWLPKFKSSNPKLMMVDTVKGIEKIPMAEHHHEDEGKEHKGHAHHDHDHEQGELDPHVWLDPILVKTQAQNIYEALVTLYPEQKALFTQNYEAFMTSLDALDVSIQQTLADVKNRKFIVFHPSFGYFAKHYGLEQIPVEVSGKEPKPAELAKIIDEAKEEGAKVVFVSPQFSKKSAETIAKQINGKTLTIDPLAYEWKENMLSVAKIFQSELK</sequence>
<evidence type="ECO:0000256" key="2">
    <source>
        <dbReference type="ARBA" id="ARBA00022448"/>
    </source>
</evidence>
<proteinExistence type="inferred from homology"/>
<evidence type="ECO:0000256" key="6">
    <source>
        <dbReference type="SAM" id="SignalP"/>
    </source>
</evidence>
<keyword evidence="2 4" id="KW-0813">Transport</keyword>
<keyword evidence="3 6" id="KW-0732">Signal</keyword>
<gene>
    <name evidence="7" type="ORF">CFH80_08435</name>
</gene>